<feature type="domain" description="LytR/CpsA/Psr regulator C-terminal" evidence="4">
    <location>
        <begin position="379"/>
        <end position="461"/>
    </location>
</feature>
<name>A0ABV4CEG9_9PSEU</name>
<dbReference type="EMBL" id="JBGEHV010000001">
    <property type="protein sequence ID" value="MEY8037809.1"/>
    <property type="molecule type" value="Genomic_DNA"/>
</dbReference>
<dbReference type="PANTHER" id="PTHR33392">
    <property type="entry name" value="POLYISOPRENYL-TEICHOIC ACID--PEPTIDOGLYCAN TEICHOIC ACID TRANSFERASE TAGU"/>
    <property type="match status" value="1"/>
</dbReference>
<dbReference type="InterPro" id="IPR050922">
    <property type="entry name" value="LytR/CpsA/Psr_CW_biosynth"/>
</dbReference>
<feature type="domain" description="Cell envelope-related transcriptional attenuator" evidence="3">
    <location>
        <begin position="120"/>
        <end position="287"/>
    </location>
</feature>
<organism evidence="5 6">
    <name type="scientific">Saccharopolyspora cebuensis</name>
    <dbReference type="NCBI Taxonomy" id="418759"/>
    <lineage>
        <taxon>Bacteria</taxon>
        <taxon>Bacillati</taxon>
        <taxon>Actinomycetota</taxon>
        <taxon>Actinomycetes</taxon>
        <taxon>Pseudonocardiales</taxon>
        <taxon>Pseudonocardiaceae</taxon>
        <taxon>Saccharopolyspora</taxon>
    </lineage>
</organism>
<gene>
    <name evidence="5" type="ORF">AB8O55_00210</name>
</gene>
<evidence type="ECO:0000256" key="2">
    <source>
        <dbReference type="SAM" id="MobiDB-lite"/>
    </source>
</evidence>
<evidence type="ECO:0000259" key="3">
    <source>
        <dbReference type="Pfam" id="PF03816"/>
    </source>
</evidence>
<feature type="region of interest" description="Disordered" evidence="2">
    <location>
        <begin position="1"/>
        <end position="30"/>
    </location>
</feature>
<dbReference type="Gene3D" id="3.40.630.190">
    <property type="entry name" value="LCP protein"/>
    <property type="match status" value="1"/>
</dbReference>
<dbReference type="InterPro" id="IPR027381">
    <property type="entry name" value="LytR/CpsA/Psr_C"/>
</dbReference>
<evidence type="ECO:0000259" key="4">
    <source>
        <dbReference type="Pfam" id="PF13399"/>
    </source>
</evidence>
<evidence type="ECO:0000313" key="5">
    <source>
        <dbReference type="EMBL" id="MEY8037809.1"/>
    </source>
</evidence>
<comment type="similarity">
    <text evidence="1">Belongs to the LytR/CpsA/Psr (LCP) family.</text>
</comment>
<dbReference type="NCBIfam" id="TIGR00350">
    <property type="entry name" value="lytR_cpsA_psr"/>
    <property type="match status" value="1"/>
</dbReference>
<keyword evidence="6" id="KW-1185">Reference proteome</keyword>
<evidence type="ECO:0000313" key="6">
    <source>
        <dbReference type="Proteomes" id="UP001564626"/>
    </source>
</evidence>
<dbReference type="PANTHER" id="PTHR33392:SF6">
    <property type="entry name" value="POLYISOPRENYL-TEICHOIC ACID--PEPTIDOGLYCAN TEICHOIC ACID TRANSFERASE TAGU"/>
    <property type="match status" value="1"/>
</dbReference>
<evidence type="ECO:0000256" key="1">
    <source>
        <dbReference type="ARBA" id="ARBA00006068"/>
    </source>
</evidence>
<feature type="region of interest" description="Disordered" evidence="2">
    <location>
        <begin position="479"/>
        <end position="501"/>
    </location>
</feature>
<reference evidence="5 6" key="1">
    <citation type="submission" date="2024-08" db="EMBL/GenBank/DDBJ databases">
        <title>Genome mining of Saccharopolyspora cebuensis PGLac3 from Nigerian medicinal plant.</title>
        <authorList>
            <person name="Ezeobiora C.E."/>
            <person name="Igbokwe N.H."/>
            <person name="Amin D.H."/>
            <person name="Mendie U.E."/>
        </authorList>
    </citation>
    <scope>NUCLEOTIDE SEQUENCE [LARGE SCALE GENOMIC DNA]</scope>
    <source>
        <strain evidence="5 6">PGLac3</strain>
    </source>
</reference>
<dbReference type="Gene3D" id="3.30.70.2390">
    <property type="match status" value="1"/>
</dbReference>
<dbReference type="InterPro" id="IPR004474">
    <property type="entry name" value="LytR_CpsA_psr"/>
</dbReference>
<feature type="compositionally biased region" description="Basic residues" evidence="2">
    <location>
        <begin position="16"/>
        <end position="25"/>
    </location>
</feature>
<dbReference type="Pfam" id="PF13399">
    <property type="entry name" value="LytR_C"/>
    <property type="match status" value="1"/>
</dbReference>
<sequence>MGSQQRRRTGPADRRPRPRPGRPPRRTATAVRRNRRLARFRAATAAASLVVLLVTGYGWTNYRQLQTGLATSDVTSEQHTDGATDILLVGMDSRTDAHGNPLPEEVLRELHATSNEASLTDTVILLHVPNDGSSAVGFSFPRDSFVEIPGHGQHKINSAFVRGSDTARAELAAGGLAPSPELERRSADAGRKLLVRTVEQLTGTSVDHYAEVNLLGFARITEAVGGVPVCLKSAAHDPYSGADFAAGRQTVVGAEALAFVRQRHGLPRGDLDRVVRQQAFLAGLAGTVLSGDVLANPARLRALIDSVQQSLVLDDDWDIFAFAERMRGLAGGAVRFTTIPIEDASYPTSDGMAVQVDPQEVRGAIARATGQSPAATAPAVTVLDGTGDDGLAERVRERLSAQGVTVAEVSGTERTETSSVRYAPGLADSGERVASALGELSAEQDDALAPGQVEVVLGEDYRGPTKMAAAQPLALDGTRPAQQEGEGLDEAITADGVPCVN</sequence>
<dbReference type="Proteomes" id="UP001564626">
    <property type="component" value="Unassembled WGS sequence"/>
</dbReference>
<accession>A0ABV4CEG9</accession>
<dbReference type="Pfam" id="PF03816">
    <property type="entry name" value="LytR_cpsA_psr"/>
    <property type="match status" value="1"/>
</dbReference>
<protein>
    <submittedName>
        <fullName evidence="5">LCP family protein</fullName>
    </submittedName>
</protein>
<dbReference type="RefSeq" id="WP_345365903.1">
    <property type="nucleotide sequence ID" value="NZ_BAABII010000016.1"/>
</dbReference>
<proteinExistence type="inferred from homology"/>
<comment type="caution">
    <text evidence="5">The sequence shown here is derived from an EMBL/GenBank/DDBJ whole genome shotgun (WGS) entry which is preliminary data.</text>
</comment>